<keyword evidence="2" id="KW-1185">Reference proteome</keyword>
<protein>
    <submittedName>
        <fullName evidence="1">Uncharacterized protein</fullName>
    </submittedName>
</protein>
<proteinExistence type="predicted"/>
<sequence length="61" mass="7371">MEDNKIKFITNESDDWSILQCGDFKTCNHQISKEEWVELLRYLGHEVDYKEISDEDMQELM</sequence>
<evidence type="ECO:0000313" key="2">
    <source>
        <dbReference type="Proteomes" id="UP001198242"/>
    </source>
</evidence>
<dbReference type="EMBL" id="JAJEQM010000005">
    <property type="protein sequence ID" value="MCC2210056.1"/>
    <property type="molecule type" value="Genomic_DNA"/>
</dbReference>
<evidence type="ECO:0000313" key="1">
    <source>
        <dbReference type="EMBL" id="MCC2210056.1"/>
    </source>
</evidence>
<gene>
    <name evidence="1" type="ORF">LKE05_04515</name>
</gene>
<reference evidence="1 2" key="1">
    <citation type="submission" date="2021-10" db="EMBL/GenBank/DDBJ databases">
        <title>Anaerobic single-cell dispensing facilitates the cultivation of human gut bacteria.</title>
        <authorList>
            <person name="Afrizal A."/>
        </authorList>
    </citation>
    <scope>NUCLEOTIDE SEQUENCE [LARGE SCALE GENOMIC DNA]</scope>
    <source>
        <strain evidence="1 2">CLA-AA-H232</strain>
    </source>
</reference>
<dbReference type="RefSeq" id="WP_308456082.1">
    <property type="nucleotide sequence ID" value="NZ_JAJEQM010000005.1"/>
</dbReference>
<dbReference type="AlphaFoldDB" id="A0AAE3DY78"/>
<organism evidence="1 2">
    <name type="scientific">Hominilimicola fabiformis</name>
    <dbReference type="NCBI Taxonomy" id="2885356"/>
    <lineage>
        <taxon>Bacteria</taxon>
        <taxon>Bacillati</taxon>
        <taxon>Bacillota</taxon>
        <taxon>Clostridia</taxon>
        <taxon>Eubacteriales</taxon>
        <taxon>Oscillospiraceae</taxon>
        <taxon>Hominilimicola</taxon>
    </lineage>
</organism>
<accession>A0AAE3DY78</accession>
<name>A0AAE3DY78_9FIRM</name>
<dbReference type="Proteomes" id="UP001198242">
    <property type="component" value="Unassembled WGS sequence"/>
</dbReference>
<comment type="caution">
    <text evidence="1">The sequence shown here is derived from an EMBL/GenBank/DDBJ whole genome shotgun (WGS) entry which is preliminary data.</text>
</comment>